<gene>
    <name evidence="9" type="ORF">GUJ93_ZPchr0005g14371</name>
</gene>
<accession>A0A8J5VHF2</accession>
<keyword evidence="4 6" id="KW-1133">Transmembrane helix</keyword>
<evidence type="ECO:0000256" key="3">
    <source>
        <dbReference type="ARBA" id="ARBA00022824"/>
    </source>
</evidence>
<keyword evidence="5 6" id="KW-0472">Membrane</keyword>
<evidence type="ECO:0000313" key="9">
    <source>
        <dbReference type="EMBL" id="KAG8067755.1"/>
    </source>
</evidence>
<proteinExistence type="predicted"/>
<reference evidence="9" key="1">
    <citation type="journal article" date="2021" name="bioRxiv">
        <title>Whole Genome Assembly and Annotation of Northern Wild Rice, Zizania palustris L., Supports a Whole Genome Duplication in the Zizania Genus.</title>
        <authorList>
            <person name="Haas M."/>
            <person name="Kono T."/>
            <person name="Macchietto M."/>
            <person name="Millas R."/>
            <person name="McGilp L."/>
            <person name="Shao M."/>
            <person name="Duquette J."/>
            <person name="Hirsch C.N."/>
            <person name="Kimball J."/>
        </authorList>
    </citation>
    <scope>NUCLEOTIDE SEQUENCE</scope>
    <source>
        <tissue evidence="9">Fresh leaf tissue</tissue>
    </source>
</reference>
<evidence type="ECO:0000256" key="5">
    <source>
        <dbReference type="ARBA" id="ARBA00023136"/>
    </source>
</evidence>
<feature type="domain" description="Reticulon" evidence="8">
    <location>
        <begin position="358"/>
        <end position="542"/>
    </location>
</feature>
<evidence type="ECO:0000313" key="10">
    <source>
        <dbReference type="Proteomes" id="UP000729402"/>
    </source>
</evidence>
<dbReference type="GO" id="GO:0005789">
    <property type="term" value="C:endoplasmic reticulum membrane"/>
    <property type="evidence" value="ECO:0007669"/>
    <property type="project" value="UniProtKB-SubCell"/>
</dbReference>
<keyword evidence="2 6" id="KW-0812">Transmembrane</keyword>
<dbReference type="AlphaFoldDB" id="A0A8J5VHF2"/>
<feature type="region of interest" description="Disordered" evidence="7">
    <location>
        <begin position="311"/>
        <end position="341"/>
    </location>
</feature>
<organism evidence="9 10">
    <name type="scientific">Zizania palustris</name>
    <name type="common">Northern wild rice</name>
    <dbReference type="NCBI Taxonomy" id="103762"/>
    <lineage>
        <taxon>Eukaryota</taxon>
        <taxon>Viridiplantae</taxon>
        <taxon>Streptophyta</taxon>
        <taxon>Embryophyta</taxon>
        <taxon>Tracheophyta</taxon>
        <taxon>Spermatophyta</taxon>
        <taxon>Magnoliopsida</taxon>
        <taxon>Liliopsida</taxon>
        <taxon>Poales</taxon>
        <taxon>Poaceae</taxon>
        <taxon>BOP clade</taxon>
        <taxon>Oryzoideae</taxon>
        <taxon>Oryzeae</taxon>
        <taxon>Zizaniinae</taxon>
        <taxon>Zizania</taxon>
    </lineage>
</organism>
<dbReference type="PROSITE" id="PS50845">
    <property type="entry name" value="RETICULON"/>
    <property type="match status" value="1"/>
</dbReference>
<dbReference type="PANTHER" id="PTHR10994:SF177">
    <property type="entry name" value="RETICULON-LIKE PROTEIN B15"/>
    <property type="match status" value="1"/>
</dbReference>
<dbReference type="EMBL" id="JAAALK010000284">
    <property type="protein sequence ID" value="KAG8067755.1"/>
    <property type="molecule type" value="Genomic_DNA"/>
</dbReference>
<dbReference type="Pfam" id="PF04525">
    <property type="entry name" value="LOR"/>
    <property type="match status" value="1"/>
</dbReference>
<dbReference type="Pfam" id="PF02453">
    <property type="entry name" value="Reticulon"/>
    <property type="match status" value="1"/>
</dbReference>
<evidence type="ECO:0000256" key="6">
    <source>
        <dbReference type="RuleBase" id="RU363132"/>
    </source>
</evidence>
<dbReference type="GO" id="GO:0009617">
    <property type="term" value="P:response to bacterium"/>
    <property type="evidence" value="ECO:0007669"/>
    <property type="project" value="InterPro"/>
</dbReference>
<keyword evidence="10" id="KW-1185">Reference proteome</keyword>
<comment type="caution">
    <text evidence="6">Lacks conserved residue(s) required for the propagation of feature annotation.</text>
</comment>
<protein>
    <recommendedName>
        <fullName evidence="6">Reticulon-like protein</fullName>
    </recommendedName>
</protein>
<evidence type="ECO:0000259" key="8">
    <source>
        <dbReference type="PROSITE" id="PS50845"/>
    </source>
</evidence>
<keyword evidence="3 6" id="KW-0256">Endoplasmic reticulum</keyword>
<dbReference type="InterPro" id="IPR003388">
    <property type="entry name" value="Reticulon"/>
</dbReference>
<dbReference type="PANTHER" id="PTHR10994">
    <property type="entry name" value="RETICULON"/>
    <property type="match status" value="1"/>
</dbReference>
<feature type="compositionally biased region" description="Basic residues" evidence="7">
    <location>
        <begin position="330"/>
        <end position="341"/>
    </location>
</feature>
<dbReference type="InterPro" id="IPR045064">
    <property type="entry name" value="Reticulon-like"/>
</dbReference>
<sequence length="542" mass="59927">MTKVHPNVASAAASAARTVEKGEAVSLTVWRRSLLFNGKGFTVFDGAGDLVFRVETYAGGSSREVVLMDADGCALLTIRRKKLSLADEWIIYDGDAATPSSPAPKRFTARRHVSLRPTKSLAHLSPARASAGGAAPPSCRYDVEGSYAGRCLDVFASPSPSPPPPPPTSGGAWRQSAGKRPPSAPTCSGWWWSRASSRRSPWPSSSSSTRCTHRKASPCRRTNLTATCCHVSPSWNTRELKTPLFMLQDYTRRVEIAAFCSKIQSFCDFWVQVLGQEQIGHRQRLQSGEGMMSESDEHGSLLEKINEKIHEYKGSSSSSSSSDSDDDKKPRRSRAKSKVKKLFGRQHPLHHVLGGGRAADLVLWRDKQTSGSILAGVTVVWLLFEGIGYHLLTFCCHSLIVFLTVCFVWSNAASFINRGPPKFPDVILSEVQCLKIAHILRKEINEAFLTLRNVASGKDLKTYLTSIAALWFISIIGSCFSFLTLSYTIFLMAYTLPMLYEKYEDEVDVVGEKVLIELKKQYAVLDDKLLSKIPMLSEKKQH</sequence>
<feature type="transmembrane region" description="Helical" evidence="6">
    <location>
        <begin position="468"/>
        <end position="494"/>
    </location>
</feature>
<evidence type="ECO:0000256" key="7">
    <source>
        <dbReference type="SAM" id="MobiDB-lite"/>
    </source>
</evidence>
<dbReference type="Proteomes" id="UP000729402">
    <property type="component" value="Unassembled WGS sequence"/>
</dbReference>
<feature type="compositionally biased region" description="Pro residues" evidence="7">
    <location>
        <begin position="159"/>
        <end position="168"/>
    </location>
</feature>
<comment type="caution">
    <text evidence="9">The sequence shown here is derived from an EMBL/GenBank/DDBJ whole genome shotgun (WGS) entry which is preliminary data.</text>
</comment>
<name>A0A8J5VHF2_ZIZPA</name>
<feature type="region of interest" description="Disordered" evidence="7">
    <location>
        <begin position="154"/>
        <end position="186"/>
    </location>
</feature>
<comment type="subcellular location">
    <subcellularLocation>
        <location evidence="1 6">Endoplasmic reticulum membrane</location>
        <topology evidence="1 6">Multi-pass membrane protein</topology>
    </subcellularLocation>
</comment>
<dbReference type="InterPro" id="IPR007612">
    <property type="entry name" value="LOR"/>
</dbReference>
<evidence type="ECO:0000256" key="1">
    <source>
        <dbReference type="ARBA" id="ARBA00004477"/>
    </source>
</evidence>
<evidence type="ECO:0000256" key="4">
    <source>
        <dbReference type="ARBA" id="ARBA00022989"/>
    </source>
</evidence>
<reference evidence="9" key="2">
    <citation type="submission" date="2021-02" db="EMBL/GenBank/DDBJ databases">
        <authorList>
            <person name="Kimball J.A."/>
            <person name="Haas M.W."/>
            <person name="Macchietto M."/>
            <person name="Kono T."/>
            <person name="Duquette J."/>
            <person name="Shao M."/>
        </authorList>
    </citation>
    <scope>NUCLEOTIDE SEQUENCE</scope>
    <source>
        <tissue evidence="9">Fresh leaf tissue</tissue>
    </source>
</reference>
<evidence type="ECO:0000256" key="2">
    <source>
        <dbReference type="ARBA" id="ARBA00022692"/>
    </source>
</evidence>
<dbReference type="OrthoDB" id="567788at2759"/>